<dbReference type="InterPro" id="IPR008274">
    <property type="entry name" value="AldOxase/xan_DH_MoCoBD1"/>
</dbReference>
<dbReference type="PROSITE" id="PS51318">
    <property type="entry name" value="TAT"/>
    <property type="match status" value="1"/>
</dbReference>
<accession>A0A1W6Z6Y1</accession>
<evidence type="ECO:0000259" key="1">
    <source>
        <dbReference type="SMART" id="SM01008"/>
    </source>
</evidence>
<dbReference type="PIRSF" id="PIRSF036389">
    <property type="entry name" value="IOR_B"/>
    <property type="match status" value="1"/>
</dbReference>
<dbReference type="SMART" id="SM01008">
    <property type="entry name" value="Ald_Xan_dh_C"/>
    <property type="match status" value="1"/>
</dbReference>
<evidence type="ECO:0000313" key="2">
    <source>
        <dbReference type="EMBL" id="ARP93119.1"/>
    </source>
</evidence>
<evidence type="ECO:0000313" key="3">
    <source>
        <dbReference type="Proteomes" id="UP000194161"/>
    </source>
</evidence>
<dbReference type="Pfam" id="PF20256">
    <property type="entry name" value="MoCoBD_2"/>
    <property type="match status" value="2"/>
</dbReference>
<dbReference type="Proteomes" id="UP000194161">
    <property type="component" value="Chromosome"/>
</dbReference>
<dbReference type="STRING" id="463040.CAL15_01195"/>
<dbReference type="KEGG" id="bgm:CAL15_01195"/>
<dbReference type="Pfam" id="PF02738">
    <property type="entry name" value="MoCoBD_1"/>
    <property type="match status" value="1"/>
</dbReference>
<name>A0A1W6Z6Y1_9BORD</name>
<dbReference type="InterPro" id="IPR046867">
    <property type="entry name" value="AldOxase/xan_DH_MoCoBD2"/>
</dbReference>
<dbReference type="AlphaFoldDB" id="A0A1W6Z6Y1"/>
<sequence length="733" mass="78949">MMMMPTAPSVSRRVFLKLTVAAGGGMLLSATGVTAPRNGVPGADPHREAGTPFTAWLRLDNEGRVTFMMSQSEMGQGVHTGLSMIVAEELDARYDQVHFEQAPVTDAFFNPRYIGANGGQGTGGSSSISQLAPVLRHACASVRDVLLRAGAQQLQVRAAECQTDAGFVIHTPSGRRVGYGALAQAASRLPLPDQPRLKEPKEFKLLGTVVPRRDIPAKINGQAVFGLDVKVPGALVALVARCPVFGGTLGQLDSDAASKVPGVLAVVPITSGVAVVADSFWHAKKGRDALQISWNATPDPRWDSDELSRTFEQLATMPGISARDEGDVERALAELPTRLDAVYESQYLDPAPMEPMNCTAWVQDDRCEIWAPTQFQSRALSAAQRITGLPADRITINTTYLGGGFGRRFYHDYVDEAVEVSKAVGRPVKVMRTREDDMTHSFYRPASYNRISAALDADGRIAAWHHRAVSSSILKRLWPERINPKTGLDATAGHEAANLLYDIPNYRFDWVPTESPVPVGIWRSVGDSQNTFVTQSFIDELAHAAGRDPLEFRRSHLGDKPGAARLRAVLDMVAEKAGWGTPLPPGRHRGIAAVQCYGAYAAQVAEVSVSGDGQIVVHRIVAGLDCGWVTSPDLVRQQAEGGIMFGLSAALSEAITIKGGAVEQSNFHQYSTLRMSQMPVVEFHLMPSEMPPLSVGEPAGVPCVAPAVANAVFAATGVRMRSMPFSRHTLKPA</sequence>
<dbReference type="OrthoDB" id="9767994at2"/>
<reference evidence="2 3" key="1">
    <citation type="submission" date="2017-05" db="EMBL/GenBank/DDBJ databases">
        <title>Complete and WGS of Bordetella genogroups.</title>
        <authorList>
            <person name="Spilker T."/>
            <person name="LiPuma J."/>
        </authorList>
    </citation>
    <scope>NUCLEOTIDE SEQUENCE [LARGE SCALE GENOMIC DNA]</scope>
    <source>
        <strain evidence="2 3">AU7206</strain>
    </source>
</reference>
<proteinExistence type="predicted"/>
<dbReference type="SUPFAM" id="SSF56003">
    <property type="entry name" value="Molybdenum cofactor-binding domain"/>
    <property type="match status" value="2"/>
</dbReference>
<protein>
    <recommendedName>
        <fullName evidence="1">Aldehyde oxidase/xanthine dehydrogenase a/b hammerhead domain-containing protein</fullName>
    </recommendedName>
</protein>
<dbReference type="InterPro" id="IPR052516">
    <property type="entry name" value="N-heterocyclic_Hydroxylase"/>
</dbReference>
<feature type="domain" description="Aldehyde oxidase/xanthine dehydrogenase a/b hammerhead" evidence="1">
    <location>
        <begin position="220"/>
        <end position="298"/>
    </location>
</feature>
<dbReference type="GO" id="GO:0016491">
    <property type="term" value="F:oxidoreductase activity"/>
    <property type="evidence" value="ECO:0007669"/>
    <property type="project" value="InterPro"/>
</dbReference>
<dbReference type="InterPro" id="IPR012368">
    <property type="entry name" value="OxRdtase_Mopterin-bd_su_IorB"/>
</dbReference>
<dbReference type="InterPro" id="IPR037165">
    <property type="entry name" value="AldOxase/xan_DH_Mopterin-bd_sf"/>
</dbReference>
<dbReference type="Gene3D" id="3.90.1170.50">
    <property type="entry name" value="Aldehyde oxidase/xanthine dehydrogenase, a/b hammerhead"/>
    <property type="match status" value="1"/>
</dbReference>
<keyword evidence="3" id="KW-1185">Reference proteome</keyword>
<dbReference type="InterPro" id="IPR000674">
    <property type="entry name" value="Ald_Oxase/Xan_DH_a/b"/>
</dbReference>
<dbReference type="PANTHER" id="PTHR47495:SF2">
    <property type="entry name" value="ALDEHYDE DEHYDROGENASE"/>
    <property type="match status" value="1"/>
</dbReference>
<dbReference type="InterPro" id="IPR006311">
    <property type="entry name" value="TAT_signal"/>
</dbReference>
<dbReference type="PANTHER" id="PTHR47495">
    <property type="entry name" value="ALDEHYDE DEHYDROGENASE"/>
    <property type="match status" value="1"/>
</dbReference>
<dbReference type="EMBL" id="CP021111">
    <property type="protein sequence ID" value="ARP93119.1"/>
    <property type="molecule type" value="Genomic_DNA"/>
</dbReference>
<gene>
    <name evidence="2" type="ORF">CAL15_01195</name>
</gene>
<dbReference type="Gene3D" id="3.30.365.10">
    <property type="entry name" value="Aldehyde oxidase/xanthine dehydrogenase, molybdopterin binding domain"/>
    <property type="match status" value="4"/>
</dbReference>
<organism evidence="2 3">
    <name type="scientific">Bordetella genomosp. 13</name>
    <dbReference type="NCBI Taxonomy" id="463040"/>
    <lineage>
        <taxon>Bacteria</taxon>
        <taxon>Pseudomonadati</taxon>
        <taxon>Pseudomonadota</taxon>
        <taxon>Betaproteobacteria</taxon>
        <taxon>Burkholderiales</taxon>
        <taxon>Alcaligenaceae</taxon>
        <taxon>Bordetella</taxon>
    </lineage>
</organism>